<name>A0A074XPS3_AURPU</name>
<accession>A0A074XPS3</accession>
<dbReference type="GeneID" id="40750611"/>
<feature type="compositionally biased region" description="Polar residues" evidence="1">
    <location>
        <begin position="78"/>
        <end position="97"/>
    </location>
</feature>
<feature type="compositionally biased region" description="Basic and acidic residues" evidence="1">
    <location>
        <begin position="98"/>
        <end position="107"/>
    </location>
</feature>
<keyword evidence="3" id="KW-1185">Reference proteome</keyword>
<dbReference type="RefSeq" id="XP_029763697.1">
    <property type="nucleotide sequence ID" value="XM_029908305.1"/>
</dbReference>
<dbReference type="OrthoDB" id="4157208at2759"/>
<gene>
    <name evidence="2" type="ORF">M438DRAFT_371907</name>
</gene>
<feature type="compositionally biased region" description="Low complexity" evidence="1">
    <location>
        <begin position="25"/>
        <end position="44"/>
    </location>
</feature>
<organism evidence="2 3">
    <name type="scientific">Aureobasidium pullulans EXF-150</name>
    <dbReference type="NCBI Taxonomy" id="1043002"/>
    <lineage>
        <taxon>Eukaryota</taxon>
        <taxon>Fungi</taxon>
        <taxon>Dikarya</taxon>
        <taxon>Ascomycota</taxon>
        <taxon>Pezizomycotina</taxon>
        <taxon>Dothideomycetes</taxon>
        <taxon>Dothideomycetidae</taxon>
        <taxon>Dothideales</taxon>
        <taxon>Saccotheciaceae</taxon>
        <taxon>Aureobasidium</taxon>
    </lineage>
</organism>
<evidence type="ECO:0000313" key="3">
    <source>
        <dbReference type="Proteomes" id="UP000030706"/>
    </source>
</evidence>
<dbReference type="EMBL" id="KL584976">
    <property type="protein sequence ID" value="KEQ87510.1"/>
    <property type="molecule type" value="Genomic_DNA"/>
</dbReference>
<dbReference type="Proteomes" id="UP000030706">
    <property type="component" value="Unassembled WGS sequence"/>
</dbReference>
<feature type="compositionally biased region" description="Low complexity" evidence="1">
    <location>
        <begin position="53"/>
        <end position="77"/>
    </location>
</feature>
<evidence type="ECO:0000313" key="2">
    <source>
        <dbReference type="EMBL" id="KEQ87510.1"/>
    </source>
</evidence>
<feature type="region of interest" description="Disordered" evidence="1">
    <location>
        <begin position="1"/>
        <end position="109"/>
    </location>
</feature>
<proteinExistence type="predicted"/>
<dbReference type="HOGENOM" id="CLU_148138_0_0_1"/>
<reference evidence="2 3" key="1">
    <citation type="journal article" date="2014" name="BMC Genomics">
        <title>Genome sequencing of four Aureobasidium pullulans varieties: biotechnological potential, stress tolerance, and description of new species.</title>
        <authorList>
            <person name="Gostin Ar C."/>
            <person name="Ohm R.A."/>
            <person name="Kogej T."/>
            <person name="Sonjak S."/>
            <person name="Turk M."/>
            <person name="Zajc J."/>
            <person name="Zalar P."/>
            <person name="Grube M."/>
            <person name="Sun H."/>
            <person name="Han J."/>
            <person name="Sharma A."/>
            <person name="Chiniquy J."/>
            <person name="Ngan C.Y."/>
            <person name="Lipzen A."/>
            <person name="Barry K."/>
            <person name="Grigoriev I.V."/>
            <person name="Gunde-Cimerman N."/>
        </authorList>
    </citation>
    <scope>NUCLEOTIDE SEQUENCE [LARGE SCALE GENOMIC DNA]</scope>
    <source>
        <strain evidence="2 3">EXF-150</strain>
    </source>
</reference>
<dbReference type="AlphaFoldDB" id="A0A074XPS3"/>
<sequence>MDSQSNQHFYAHQRPSYPQASYNQSTFTSSASLSSLASINTSPSQTNMSSRQSPTLVSAAPVSSPSSQSQHFSLPPSMNQENNYYQQMPQFPQQHRGSFSEEQRPRGLNDTSPFLQDFSLLAEAAKRAQMAVMMRDFDDLEM</sequence>
<protein>
    <submittedName>
        <fullName evidence="2">Uncharacterized protein</fullName>
    </submittedName>
</protein>
<evidence type="ECO:0000256" key="1">
    <source>
        <dbReference type="SAM" id="MobiDB-lite"/>
    </source>
</evidence>